<keyword evidence="1" id="KW-0175">Coiled coil</keyword>
<protein>
    <submittedName>
        <fullName evidence="2">DUF484 family protein</fullName>
    </submittedName>
</protein>
<dbReference type="InterPro" id="IPR029016">
    <property type="entry name" value="GAF-like_dom_sf"/>
</dbReference>
<reference evidence="2 3" key="1">
    <citation type="submission" date="2024-09" db="EMBL/GenBank/DDBJ databases">
        <authorList>
            <person name="Sun Q."/>
            <person name="Mori K."/>
        </authorList>
    </citation>
    <scope>NUCLEOTIDE SEQUENCE [LARGE SCALE GENOMIC DNA]</scope>
    <source>
        <strain evidence="2 3">CCM 8545</strain>
    </source>
</reference>
<organism evidence="2 3">
    <name type="scientific">Thorsellia kenyensis</name>
    <dbReference type="NCBI Taxonomy" id="1549888"/>
    <lineage>
        <taxon>Bacteria</taxon>
        <taxon>Pseudomonadati</taxon>
        <taxon>Pseudomonadota</taxon>
        <taxon>Gammaproteobacteria</taxon>
        <taxon>Enterobacterales</taxon>
        <taxon>Thorselliaceae</taxon>
        <taxon>Thorsellia</taxon>
    </lineage>
</organism>
<comment type="caution">
    <text evidence="2">The sequence shown here is derived from an EMBL/GenBank/DDBJ whole genome shotgun (WGS) entry which is preliminary data.</text>
</comment>
<gene>
    <name evidence="2" type="ORF">ACFFIT_03635</name>
</gene>
<dbReference type="Pfam" id="PF04340">
    <property type="entry name" value="DUF484"/>
    <property type="match status" value="2"/>
</dbReference>
<evidence type="ECO:0000256" key="1">
    <source>
        <dbReference type="SAM" id="Coils"/>
    </source>
</evidence>
<dbReference type="InterPro" id="IPR007435">
    <property type="entry name" value="DUF484"/>
</dbReference>
<feature type="coiled-coil region" evidence="1">
    <location>
        <begin position="63"/>
        <end position="90"/>
    </location>
</feature>
<dbReference type="Gene3D" id="3.30.450.40">
    <property type="match status" value="1"/>
</dbReference>
<sequence length="284" mass="32873">MMKKKVVKPKVKQKNNQKVNIHGKPILDDEVVLSYLQDNPNFFMRNANQVDRIQVPHGIHGTVSLVEWQLKRQRERIMQLEEEITALFETAYQNEHLFNQLLNLILSLSIANSLDDFAKRLNSWSRKLGLSYVEIRLFSELWNVLPPFEKTEWGIDRERFESLRINRLSQSRHFLGQLNSTELNLVLTQRVLVGSVALSMLALPNEFESKKETQPIQKSFSTIAPNPDKGKSPHIMVNEKNAYSGFILFVSPNENHFQKGLDTALLDKLSELLPNLLSKWITLK</sequence>
<evidence type="ECO:0000313" key="3">
    <source>
        <dbReference type="Proteomes" id="UP001589758"/>
    </source>
</evidence>
<dbReference type="EMBL" id="JBHLXE010000037">
    <property type="protein sequence ID" value="MFC0179198.1"/>
    <property type="molecule type" value="Genomic_DNA"/>
</dbReference>
<accession>A0ABV6C8A7</accession>
<dbReference type="Proteomes" id="UP001589758">
    <property type="component" value="Unassembled WGS sequence"/>
</dbReference>
<dbReference type="PANTHER" id="PTHR38765">
    <property type="entry name" value="DUF484 DOMAIN-CONTAINING PROTEIN"/>
    <property type="match status" value="1"/>
</dbReference>
<keyword evidence="3" id="KW-1185">Reference proteome</keyword>
<evidence type="ECO:0000313" key="2">
    <source>
        <dbReference type="EMBL" id="MFC0179198.1"/>
    </source>
</evidence>
<dbReference type="PANTHER" id="PTHR38765:SF1">
    <property type="entry name" value="DUF484 DOMAIN-CONTAINING PROTEIN"/>
    <property type="match status" value="1"/>
</dbReference>
<dbReference type="RefSeq" id="WP_385876295.1">
    <property type="nucleotide sequence ID" value="NZ_JBHLXE010000037.1"/>
</dbReference>
<proteinExistence type="predicted"/>
<name>A0ABV6C8A7_9GAMM</name>